<evidence type="ECO:0000313" key="3">
    <source>
        <dbReference type="Proteomes" id="UP000574067"/>
    </source>
</evidence>
<dbReference type="Proteomes" id="UP000574067">
    <property type="component" value="Unassembled WGS sequence"/>
</dbReference>
<accession>A0A848FCL8</accession>
<gene>
    <name evidence="2" type="ORF">HHL10_12045</name>
</gene>
<organism evidence="2 3">
    <name type="scientific">Azohydromonas caseinilytica</name>
    <dbReference type="NCBI Taxonomy" id="2728836"/>
    <lineage>
        <taxon>Bacteria</taxon>
        <taxon>Pseudomonadati</taxon>
        <taxon>Pseudomonadota</taxon>
        <taxon>Betaproteobacteria</taxon>
        <taxon>Burkholderiales</taxon>
        <taxon>Sphaerotilaceae</taxon>
        <taxon>Azohydromonas</taxon>
    </lineage>
</organism>
<dbReference type="InterPro" id="IPR013424">
    <property type="entry name" value="Ice-binding_C"/>
</dbReference>
<proteinExistence type="predicted"/>
<comment type="caution">
    <text evidence="2">The sequence shown here is derived from an EMBL/GenBank/DDBJ whole genome shotgun (WGS) entry which is preliminary data.</text>
</comment>
<protein>
    <submittedName>
        <fullName evidence="2">PEP-CTERM sorting domain-containing protein</fullName>
    </submittedName>
</protein>
<dbReference type="EMBL" id="JABBFW010000007">
    <property type="protein sequence ID" value="NML15701.1"/>
    <property type="molecule type" value="Genomic_DNA"/>
</dbReference>
<reference evidence="2 3" key="1">
    <citation type="submission" date="2020-04" db="EMBL/GenBank/DDBJ databases">
        <title>Azohydromonas sp. isolated from soil.</title>
        <authorList>
            <person name="Dahal R.H."/>
        </authorList>
    </citation>
    <scope>NUCLEOTIDE SEQUENCE [LARGE SCALE GENOMIC DNA]</scope>
    <source>
        <strain evidence="2 3">G-1-1-14</strain>
    </source>
</reference>
<dbReference type="AlphaFoldDB" id="A0A848FCL8"/>
<feature type="domain" description="Ice-binding protein C-terminal" evidence="1">
    <location>
        <begin position="198"/>
        <end position="221"/>
    </location>
</feature>
<dbReference type="Pfam" id="PF07589">
    <property type="entry name" value="PEP-CTERM"/>
    <property type="match status" value="1"/>
</dbReference>
<evidence type="ECO:0000259" key="1">
    <source>
        <dbReference type="Pfam" id="PF07589"/>
    </source>
</evidence>
<keyword evidence="3" id="KW-1185">Reference proteome</keyword>
<sequence>MEFNNLRVEVTDLTPDDGIAAGHQVLGILGSYASVQVKQDGGSEWAYEPQQRSISFRMQKPWGWGYSEVTATQDRFHVVAEGMAGEGASLRGGVNVHTFGELTHLLAPFTAATVTADYLMEMHADRVPGAPRSEFVGGYLASYLDTFEARAYANPKFGPSDVRLAGRVTATFVNDSNGAASFTHLFLGEFDARPAALIPEPASSALFAAGLGLLGLRARRRRGATV</sequence>
<name>A0A848FCL8_9BURK</name>
<evidence type="ECO:0000313" key="2">
    <source>
        <dbReference type="EMBL" id="NML15701.1"/>
    </source>
</evidence>
<dbReference type="NCBIfam" id="TIGR02595">
    <property type="entry name" value="PEP_CTERM"/>
    <property type="match status" value="1"/>
</dbReference>